<feature type="transmembrane region" description="Helical" evidence="1">
    <location>
        <begin position="171"/>
        <end position="189"/>
    </location>
</feature>
<keyword evidence="1" id="KW-0472">Membrane</keyword>
<keyword evidence="3" id="KW-1185">Reference proteome</keyword>
<dbReference type="EMBL" id="WKJQ01000003">
    <property type="protein sequence ID" value="MRW98180.1"/>
    <property type="molecule type" value="Genomic_DNA"/>
</dbReference>
<dbReference type="RefSeq" id="WP_151114175.1">
    <property type="nucleotide sequence ID" value="NZ_WKJQ01000003.1"/>
</dbReference>
<accession>A0A6A8GAD9</accession>
<comment type="caution">
    <text evidence="2">The sequence shown here is derived from an EMBL/GenBank/DDBJ whole genome shotgun (WGS) entry which is preliminary data.</text>
</comment>
<protein>
    <submittedName>
        <fullName evidence="2">Uncharacterized protein</fullName>
    </submittedName>
</protein>
<dbReference type="Proteomes" id="UP000443423">
    <property type="component" value="Unassembled WGS sequence"/>
</dbReference>
<organism evidence="2 3">
    <name type="scientific">Haloferax marinum</name>
    <dbReference type="NCBI Taxonomy" id="2666143"/>
    <lineage>
        <taxon>Archaea</taxon>
        <taxon>Methanobacteriati</taxon>
        <taxon>Methanobacteriota</taxon>
        <taxon>Stenosarchaea group</taxon>
        <taxon>Halobacteria</taxon>
        <taxon>Halobacteriales</taxon>
        <taxon>Haloferacaceae</taxon>
        <taxon>Haloferax</taxon>
    </lineage>
</organism>
<feature type="transmembrane region" description="Helical" evidence="1">
    <location>
        <begin position="140"/>
        <end position="159"/>
    </location>
</feature>
<evidence type="ECO:0000313" key="3">
    <source>
        <dbReference type="Proteomes" id="UP000443423"/>
    </source>
</evidence>
<dbReference type="OrthoDB" id="381596at2157"/>
<proteinExistence type="predicted"/>
<reference evidence="2 3" key="1">
    <citation type="submission" date="2019-11" db="EMBL/GenBank/DDBJ databases">
        <title>Whole genome sequence of Haloferax sp. MBLA0078.</title>
        <authorList>
            <person name="Seo M.-J."/>
            <person name="Cho E.-S."/>
        </authorList>
    </citation>
    <scope>NUCLEOTIDE SEQUENCE [LARGE SCALE GENOMIC DNA]</scope>
    <source>
        <strain evidence="2 3">MBLA0078</strain>
    </source>
</reference>
<evidence type="ECO:0000313" key="2">
    <source>
        <dbReference type="EMBL" id="MRW98180.1"/>
    </source>
</evidence>
<feature type="transmembrane region" description="Helical" evidence="1">
    <location>
        <begin position="78"/>
        <end position="97"/>
    </location>
</feature>
<name>A0A6A8GAD9_9EURY</name>
<gene>
    <name evidence="2" type="ORF">GJR99_16560</name>
</gene>
<keyword evidence="1" id="KW-0812">Transmembrane</keyword>
<feature type="transmembrane region" description="Helical" evidence="1">
    <location>
        <begin position="104"/>
        <end position="120"/>
    </location>
</feature>
<sequence length="210" mass="23852">MDISLSFLIPLIMLIVVNLAESAREVDVIGIFLEADRDVYLFHLFWLDKPVRLIGDYTYVLDKVLGDNDQPTFGRLNLIHWLNVTLVGASLLLIVFTATGVVKYLLGFIIVVFWMALPLLEIEEYDHMMRTFTDPLELRSLSVHVVSAGVLGAIPLLLTTFEEGMGLEFQIGFSAVYMMLVIGQVNLFLEELEDEFVRLKQRGVFDGYET</sequence>
<keyword evidence="1" id="KW-1133">Transmembrane helix</keyword>
<dbReference type="AlphaFoldDB" id="A0A6A8GAD9"/>
<evidence type="ECO:0000256" key="1">
    <source>
        <dbReference type="SAM" id="Phobius"/>
    </source>
</evidence>